<dbReference type="Pfam" id="PF01852">
    <property type="entry name" value="START"/>
    <property type="match status" value="1"/>
</dbReference>
<dbReference type="SMART" id="SM00234">
    <property type="entry name" value="START"/>
    <property type="match status" value="1"/>
</dbReference>
<dbReference type="InterPro" id="IPR003347">
    <property type="entry name" value="JmjC_dom"/>
</dbReference>
<evidence type="ECO:0000259" key="1">
    <source>
        <dbReference type="PROSITE" id="PS50848"/>
    </source>
</evidence>
<dbReference type="GO" id="GO:0003677">
    <property type="term" value="F:DNA binding"/>
    <property type="evidence" value="ECO:0007669"/>
    <property type="project" value="UniProtKB-KW"/>
</dbReference>
<evidence type="ECO:0000259" key="2">
    <source>
        <dbReference type="PROSITE" id="PS51184"/>
    </source>
</evidence>
<dbReference type="PANTHER" id="PTHR45654">
    <property type="entry name" value="HOMEOBOX-LEUCINE ZIPPER PROTEIN MERISTEM L1"/>
    <property type="match status" value="1"/>
</dbReference>
<dbReference type="SUPFAM" id="SSF55961">
    <property type="entry name" value="Bet v1-like"/>
    <property type="match status" value="1"/>
</dbReference>
<dbReference type="InterPro" id="IPR042160">
    <property type="entry name" value="HD-Zip_IV"/>
</dbReference>
<dbReference type="SUPFAM" id="SSF51197">
    <property type="entry name" value="Clavaminate synthase-like"/>
    <property type="match status" value="1"/>
</dbReference>
<protein>
    <recommendedName>
        <fullName evidence="5">JmjC domain-containing protein</fullName>
    </recommendedName>
</protein>
<gene>
    <name evidence="3" type="ORF">ZIOFF_019293</name>
</gene>
<feature type="domain" description="START" evidence="1">
    <location>
        <begin position="26"/>
        <end position="183"/>
    </location>
</feature>
<organism evidence="3 4">
    <name type="scientific">Zingiber officinale</name>
    <name type="common">Ginger</name>
    <name type="synonym">Amomum zingiber</name>
    <dbReference type="NCBI Taxonomy" id="94328"/>
    <lineage>
        <taxon>Eukaryota</taxon>
        <taxon>Viridiplantae</taxon>
        <taxon>Streptophyta</taxon>
        <taxon>Embryophyta</taxon>
        <taxon>Tracheophyta</taxon>
        <taxon>Spermatophyta</taxon>
        <taxon>Magnoliopsida</taxon>
        <taxon>Liliopsida</taxon>
        <taxon>Zingiberales</taxon>
        <taxon>Zingiberaceae</taxon>
        <taxon>Zingiber</taxon>
    </lineage>
</organism>
<name>A0A8J5HXP4_ZINOF</name>
<keyword evidence="4" id="KW-1185">Reference proteome</keyword>
<dbReference type="EMBL" id="JACMSC010000005">
    <property type="protein sequence ID" value="KAG6522156.1"/>
    <property type="molecule type" value="Genomic_DNA"/>
</dbReference>
<evidence type="ECO:0000313" key="4">
    <source>
        <dbReference type="Proteomes" id="UP000734854"/>
    </source>
</evidence>
<dbReference type="InterPro" id="IPR002913">
    <property type="entry name" value="START_lipid-bd_dom"/>
</dbReference>
<dbReference type="PANTHER" id="PTHR45654:SF11">
    <property type="entry name" value="HOMEOBOX-LEUCINE ZIPPER PROTEIN HDG5"/>
    <property type="match status" value="1"/>
</dbReference>
<dbReference type="Gene3D" id="2.60.120.650">
    <property type="entry name" value="Cupin"/>
    <property type="match status" value="1"/>
</dbReference>
<evidence type="ECO:0000313" key="3">
    <source>
        <dbReference type="EMBL" id="KAG6522156.1"/>
    </source>
</evidence>
<dbReference type="Pfam" id="PF02373">
    <property type="entry name" value="JmjC"/>
    <property type="match status" value="1"/>
</dbReference>
<evidence type="ECO:0008006" key="5">
    <source>
        <dbReference type="Google" id="ProtNLM"/>
    </source>
</evidence>
<dbReference type="PROSITE" id="PS50848">
    <property type="entry name" value="START"/>
    <property type="match status" value="1"/>
</dbReference>
<accession>A0A8J5HXP4</accession>
<dbReference type="Proteomes" id="UP000734854">
    <property type="component" value="Unassembled WGS sequence"/>
</dbReference>
<dbReference type="CDD" id="cd08875">
    <property type="entry name" value="START_ArGLABRA2_like"/>
    <property type="match status" value="1"/>
</dbReference>
<feature type="domain" description="JmjC" evidence="2">
    <location>
        <begin position="230"/>
        <end position="295"/>
    </location>
</feature>
<dbReference type="PROSITE" id="PS51184">
    <property type="entry name" value="JMJC"/>
    <property type="match status" value="1"/>
</dbReference>
<proteinExistence type="predicted"/>
<dbReference type="GO" id="GO:0008289">
    <property type="term" value="F:lipid binding"/>
    <property type="evidence" value="ECO:0007669"/>
    <property type="project" value="InterPro"/>
</dbReference>
<comment type="caution">
    <text evidence="3">The sequence shown here is derived from an EMBL/GenBank/DDBJ whole genome shotgun (WGS) entry which is preliminary data.</text>
</comment>
<reference evidence="3 4" key="1">
    <citation type="submission" date="2020-08" db="EMBL/GenBank/DDBJ databases">
        <title>Plant Genome Project.</title>
        <authorList>
            <person name="Zhang R.-G."/>
        </authorList>
    </citation>
    <scope>NUCLEOTIDE SEQUENCE [LARGE SCALE GENOMIC DNA]</scope>
    <source>
        <tissue evidence="3">Rhizome</tissue>
    </source>
</reference>
<dbReference type="AlphaFoldDB" id="A0A8J5HXP4"/>
<sequence>MGNRGHKCRSNQGGTAMVIMNSITRVDAFLDANKWMELFPSIVSKSRTVQVLSSRVTGGNNCLQLMHGELQFLSPLVAARETYFFRYCQQNSEELGSWIVVDFPVDGFVEGVQTCFPWYRRRTSGCIIQDMPNGYSRVMWVEHAEVDDKPVHQAFNQFVTSGMTFGATRWVSTLQRQFESVEGSYSNLQDGLSTYESVDGIYRWFRPEPTVSSGFPKELSSEKVSALGDQYMSSRWNLNNFPRLPGSVLSFESGDIYGVLVPWLYVGICFSSFCWHVEDHHLYSLNYMHWGAPKI</sequence>